<evidence type="ECO:0000256" key="1">
    <source>
        <dbReference type="SAM" id="Coils"/>
    </source>
</evidence>
<sequence>MTDNTQPNHEELTAELDRLRQKNAELLDELKRAKAKSNDSSGELETLRAEVRSLRLDKPLDAMLADLFVVSPRLARAELEEEFSFELDEAGDIVVLNKEGERVTVEDPPEQGHIRGKQRPIGFNRDDLRKVLAETGKWDRILIGTRATGGGASAQPYRGQTTTAAPAGEPQPAKAGFGLR</sequence>
<evidence type="ECO:0000256" key="2">
    <source>
        <dbReference type="SAM" id="MobiDB-lite"/>
    </source>
</evidence>
<dbReference type="RefSeq" id="WP_084314740.1">
    <property type="nucleotide sequence ID" value="NZ_FNIJ01000006.1"/>
</dbReference>
<dbReference type="EMBL" id="FNIJ01000006">
    <property type="protein sequence ID" value="SDN96546.1"/>
    <property type="molecule type" value="Genomic_DNA"/>
</dbReference>
<feature type="region of interest" description="Disordered" evidence="2">
    <location>
        <begin position="147"/>
        <end position="180"/>
    </location>
</feature>
<evidence type="ECO:0000313" key="4">
    <source>
        <dbReference type="Proteomes" id="UP000242957"/>
    </source>
</evidence>
<dbReference type="OrthoDB" id="9883177at2"/>
<name>A0A1H0FPE5_9PSED</name>
<gene>
    <name evidence="3" type="ORF">SAMN05216193_106284</name>
</gene>
<dbReference type="STRING" id="198616.SAMN05216193_106284"/>
<proteinExistence type="predicted"/>
<protein>
    <submittedName>
        <fullName evidence="3">Uncharacterized protein</fullName>
    </submittedName>
</protein>
<dbReference type="Proteomes" id="UP000242957">
    <property type="component" value="Unassembled WGS sequence"/>
</dbReference>
<feature type="coiled-coil region" evidence="1">
    <location>
        <begin position="9"/>
        <end position="50"/>
    </location>
</feature>
<reference evidence="4" key="1">
    <citation type="submission" date="2016-10" db="EMBL/GenBank/DDBJ databases">
        <authorList>
            <person name="Varghese N."/>
            <person name="Submissions S."/>
        </authorList>
    </citation>
    <scope>NUCLEOTIDE SEQUENCE [LARGE SCALE GENOMIC DNA]</scope>
    <source>
        <strain evidence="4">JCM 21621</strain>
    </source>
</reference>
<organism evidence="3 4">
    <name type="scientific">Pseudomonas jinjuensis</name>
    <dbReference type="NCBI Taxonomy" id="198616"/>
    <lineage>
        <taxon>Bacteria</taxon>
        <taxon>Pseudomonadati</taxon>
        <taxon>Pseudomonadota</taxon>
        <taxon>Gammaproteobacteria</taxon>
        <taxon>Pseudomonadales</taxon>
        <taxon>Pseudomonadaceae</taxon>
        <taxon>Pseudomonas</taxon>
    </lineage>
</organism>
<evidence type="ECO:0000313" key="3">
    <source>
        <dbReference type="EMBL" id="SDN96546.1"/>
    </source>
</evidence>
<accession>A0A1H0FPE5</accession>
<dbReference type="AlphaFoldDB" id="A0A1H0FPE5"/>
<keyword evidence="1" id="KW-0175">Coiled coil</keyword>
<keyword evidence="4" id="KW-1185">Reference proteome</keyword>